<organism evidence="2 3">
    <name type="scientific">Clostridium butyricum</name>
    <dbReference type="NCBI Taxonomy" id="1492"/>
    <lineage>
        <taxon>Bacteria</taxon>
        <taxon>Bacillati</taxon>
        <taxon>Bacillota</taxon>
        <taxon>Clostridia</taxon>
        <taxon>Eubacteriales</taxon>
        <taxon>Clostridiaceae</taxon>
        <taxon>Clostridium</taxon>
    </lineage>
</organism>
<dbReference type="EMBL" id="WOFV02000047">
    <property type="protein sequence ID" value="NAS18900.1"/>
    <property type="molecule type" value="Genomic_DNA"/>
</dbReference>
<dbReference type="Proteomes" id="UP000474042">
    <property type="component" value="Unassembled WGS sequence"/>
</dbReference>
<evidence type="ECO:0000313" key="3">
    <source>
        <dbReference type="Proteomes" id="UP000474042"/>
    </source>
</evidence>
<sequence>MSKKKGTNKKRKKNTCEEDLYSKYDNSESQENLNNEKDQYENKEKSQNNDKYNNIDFGNMNEDDKYLLQLLYLQQFANFITLTSDSIFINSTSQGIQLLLEKISASNDKENNNNNENNSGINNTTNLQNNPDALALQAVYGFFTSRLISTYIAFETYNIRVKQKAEGTYKYSLQPSRDINISSILGILALCYALKASVAIVQRDNIQPILGI</sequence>
<comment type="caution">
    <text evidence="2">The sequence shown here is derived from an EMBL/GenBank/DDBJ whole genome shotgun (WGS) entry which is preliminary data.</text>
</comment>
<feature type="region of interest" description="Disordered" evidence="1">
    <location>
        <begin position="1"/>
        <end position="54"/>
    </location>
</feature>
<evidence type="ECO:0000256" key="1">
    <source>
        <dbReference type="SAM" id="MobiDB-lite"/>
    </source>
</evidence>
<proteinExistence type="predicted"/>
<name>A0A6L9EQB4_CLOBU</name>
<gene>
    <name evidence="2" type="ORF">GND98_013735</name>
</gene>
<accession>A0A6L9EQB4</accession>
<feature type="compositionally biased region" description="Basic and acidic residues" evidence="1">
    <location>
        <begin position="14"/>
        <end position="26"/>
    </location>
</feature>
<feature type="compositionally biased region" description="Basic residues" evidence="1">
    <location>
        <begin position="1"/>
        <end position="13"/>
    </location>
</feature>
<protein>
    <submittedName>
        <fullName evidence="2">Uncharacterized protein</fullName>
    </submittedName>
</protein>
<dbReference type="AlphaFoldDB" id="A0A6L9EQB4"/>
<feature type="compositionally biased region" description="Basic and acidic residues" evidence="1">
    <location>
        <begin position="34"/>
        <end position="48"/>
    </location>
</feature>
<reference evidence="2 3" key="1">
    <citation type="submission" date="2020-01" db="EMBL/GenBank/DDBJ databases">
        <title>Genome sequence of a 1,3-propanediol producer, Clostridium butyricum S3.</title>
        <authorList>
            <person name="Zhou J."/>
        </authorList>
    </citation>
    <scope>NUCLEOTIDE SEQUENCE [LARGE SCALE GENOMIC DNA]</scope>
    <source>
        <strain evidence="2 3">S3</strain>
    </source>
</reference>
<evidence type="ECO:0000313" key="2">
    <source>
        <dbReference type="EMBL" id="NAS18900.1"/>
    </source>
</evidence>